<dbReference type="EMBL" id="CP050869">
    <property type="protein sequence ID" value="QPG51299.1"/>
    <property type="molecule type" value="Genomic_DNA"/>
</dbReference>
<evidence type="ECO:0000313" key="25">
    <source>
        <dbReference type="Proteomes" id="UP000278715"/>
    </source>
</evidence>
<dbReference type="GO" id="GO:0016887">
    <property type="term" value="F:ATP hydrolysis activity"/>
    <property type="evidence" value="ECO:0007669"/>
    <property type="project" value="InterPro"/>
</dbReference>
<reference evidence="16 27" key="4">
    <citation type="journal article" date="2020" name="Nat. Commun.">
        <title>The structures of two archaeal type IV pili illuminate evolutionary relationships.</title>
        <authorList>
            <person name="Wang F."/>
            <person name="Baquero D.P."/>
            <person name="Su Z."/>
            <person name="Beltran L.C."/>
            <person name="Prangishvili D."/>
            <person name="Krupovic M."/>
            <person name="Egelman E.H."/>
        </authorList>
    </citation>
    <scope>NUCLEOTIDE SEQUENCE [LARGE SCALE GENOMIC DNA]</scope>
    <source>
        <strain evidence="16 27">POZ149</strain>
    </source>
</reference>
<dbReference type="PANTHER" id="PTHR42711:SF5">
    <property type="entry name" value="ABC TRANSPORTER ATP-BINDING PROTEIN NATA"/>
    <property type="match status" value="1"/>
</dbReference>
<evidence type="ECO:0000313" key="6">
    <source>
        <dbReference type="EMBL" id="AYN75642.1"/>
    </source>
</evidence>
<evidence type="ECO:0000256" key="4">
    <source>
        <dbReference type="ARBA" id="ARBA00022840"/>
    </source>
</evidence>
<dbReference type="EMBL" id="CP033237">
    <property type="protein sequence ID" value="AZF74715.1"/>
    <property type="molecule type" value="Genomic_DNA"/>
</dbReference>
<reference evidence="20 21" key="2">
    <citation type="journal article" date="2018" name="Proc. Natl. Acad. Sci. U.S.A.">
        <title>Nonmutational mechanism of inheritance in the Archaeon Sulfolobus solfataricus.</title>
        <authorList>
            <person name="Payne S."/>
            <person name="McCarthy S."/>
            <person name="Johnson T."/>
            <person name="North E."/>
            <person name="Blum P."/>
        </authorList>
    </citation>
    <scope>NUCLEOTIDE SEQUENCE [LARGE SCALE GENOMIC DNA]</scope>
    <source>
        <strain evidence="10 20">SARC-H</strain>
        <strain evidence="11 24">SARC-I</strain>
        <strain evidence="13 25">SARC-N</strain>
        <strain evidence="14 26">SARC-O</strain>
        <strain evidence="15 21">SUL120</strain>
        <strain evidence="9 22">SULG</strain>
        <strain evidence="12 23">SULM</strain>
    </source>
</reference>
<evidence type="ECO:0000313" key="11">
    <source>
        <dbReference type="EMBL" id="AZF74715.1"/>
    </source>
</evidence>
<dbReference type="EMBL" id="CP033239">
    <property type="protein sequence ID" value="AZF79928.1"/>
    <property type="molecule type" value="Genomic_DNA"/>
</dbReference>
<dbReference type="RefSeq" id="WP_080513509.1">
    <property type="nucleotide sequence ID" value="NZ_CP011055.2"/>
</dbReference>
<dbReference type="Proteomes" id="UP000273194">
    <property type="component" value="Chromosome"/>
</dbReference>
<evidence type="ECO:0000313" key="13">
    <source>
        <dbReference type="EMBL" id="AZF79928.1"/>
    </source>
</evidence>
<dbReference type="GeneID" id="97611853"/>
<organism evidence="11 24">
    <name type="scientific">Saccharolobus solfataricus</name>
    <name type="common">Sulfolobus solfataricus</name>
    <dbReference type="NCBI Taxonomy" id="2287"/>
    <lineage>
        <taxon>Archaea</taxon>
        <taxon>Thermoproteota</taxon>
        <taxon>Thermoprotei</taxon>
        <taxon>Sulfolobales</taxon>
        <taxon>Sulfolobaceae</taxon>
        <taxon>Saccharolobus</taxon>
    </lineage>
</organism>
<dbReference type="EMBL" id="CP033235">
    <property type="protein sequence ID" value="AZF69475.1"/>
    <property type="molecule type" value="Genomic_DNA"/>
</dbReference>
<comment type="similarity">
    <text evidence="1">Belongs to the ABC transporter superfamily.</text>
</comment>
<dbReference type="Proteomes" id="UP000033085">
    <property type="component" value="Chromosome"/>
</dbReference>
<evidence type="ECO:0000313" key="18">
    <source>
        <dbReference type="Proteomes" id="UP000033085"/>
    </source>
</evidence>
<evidence type="ECO:0000256" key="2">
    <source>
        <dbReference type="ARBA" id="ARBA00022448"/>
    </source>
</evidence>
<evidence type="ECO:0000313" key="8">
    <source>
        <dbReference type="EMBL" id="AYP18638.1"/>
    </source>
</evidence>
<dbReference type="InterPro" id="IPR050763">
    <property type="entry name" value="ABC_transporter_ATP-binding"/>
</dbReference>
<evidence type="ECO:0000313" key="27">
    <source>
        <dbReference type="Proteomes" id="UP000594632"/>
    </source>
</evidence>
<accession>A0A3G8DZ35</accession>
<evidence type="ECO:0000313" key="22">
    <source>
        <dbReference type="Proteomes" id="UP000273194"/>
    </source>
</evidence>
<dbReference type="Proteomes" id="UP000269431">
    <property type="component" value="Chromosome"/>
</dbReference>
<dbReference type="Proteomes" id="UP000273443">
    <property type="component" value="Chromosome"/>
</dbReference>
<gene>
    <name evidence="16" type="ORF">HFC64_10615</name>
    <name evidence="8" type="ORF">SULA_03165</name>
    <name evidence="6" type="ORF">SULB_03160</name>
    <name evidence="7" type="ORF">SULC_03155</name>
    <name evidence="9" type="ORF">SULG_04140</name>
    <name evidence="10" type="ORF">SULH_04140</name>
    <name evidence="11" type="ORF">SULI_04140</name>
    <name evidence="12" type="ORF">SULM_04140</name>
    <name evidence="13" type="ORF">SULN_04140</name>
    <name evidence="14" type="ORF">SULO_04150</name>
    <name evidence="15" type="ORF">SULZ_04385</name>
</gene>
<evidence type="ECO:0000313" key="21">
    <source>
        <dbReference type="Proteomes" id="UP000269431"/>
    </source>
</evidence>
<evidence type="ECO:0000313" key="9">
    <source>
        <dbReference type="EMBL" id="AZF69475.1"/>
    </source>
</evidence>
<evidence type="ECO:0000313" key="16">
    <source>
        <dbReference type="EMBL" id="QPG51299.1"/>
    </source>
</evidence>
<dbReference type="KEGG" id="ssoa:SULA_03165"/>
<dbReference type="EMBL" id="CP011056">
    <property type="protein sequence ID" value="AYN75802.1"/>
    <property type="molecule type" value="Genomic_DNA"/>
</dbReference>
<dbReference type="SUPFAM" id="SSF52540">
    <property type="entry name" value="P-loop containing nucleoside triphosphate hydrolases"/>
    <property type="match status" value="1"/>
</dbReference>
<evidence type="ECO:0000313" key="7">
    <source>
        <dbReference type="EMBL" id="AYN75802.1"/>
    </source>
</evidence>
<dbReference type="KEGG" id="ssol:SULB_03160"/>
<evidence type="ECO:0000313" key="10">
    <source>
        <dbReference type="EMBL" id="AZF72095.1"/>
    </source>
</evidence>
<evidence type="ECO:0000256" key="3">
    <source>
        <dbReference type="ARBA" id="ARBA00022741"/>
    </source>
</evidence>
<evidence type="ECO:0000313" key="26">
    <source>
        <dbReference type="Proteomes" id="UP000282269"/>
    </source>
</evidence>
<proteinExistence type="inferred from homology"/>
<evidence type="ECO:0000313" key="17">
    <source>
        <dbReference type="Proteomes" id="UP000033057"/>
    </source>
</evidence>
<reference evidence="6" key="3">
    <citation type="submission" date="2018-10" db="EMBL/GenBank/DDBJ databases">
        <authorList>
            <person name="McCarthy S."/>
            <person name="Gradnigo J."/>
            <person name="Johnson T."/>
            <person name="Payne S."/>
            <person name="Lipzen A."/>
            <person name="Schackwitz W."/>
            <person name="Martin J."/>
            <person name="Moriyama E."/>
            <person name="Blum P."/>
        </authorList>
    </citation>
    <scope>NUCLEOTIDE SEQUENCE</scope>
    <source>
        <strain evidence="6">SARC-B</strain>
        <strain evidence="7">SARC-C</strain>
        <strain evidence="8">SULA</strain>
    </source>
</reference>
<dbReference type="Proteomes" id="UP000278715">
    <property type="component" value="Chromosome"/>
</dbReference>
<name>A0A3G8DZ35_SACSO</name>
<evidence type="ECO:0000313" key="20">
    <source>
        <dbReference type="Proteomes" id="UP000267993"/>
    </source>
</evidence>
<keyword evidence="4 11" id="KW-0067">ATP-binding</keyword>
<dbReference type="EMBL" id="CP033238">
    <property type="protein sequence ID" value="AZF77323.1"/>
    <property type="molecule type" value="Genomic_DNA"/>
</dbReference>
<feature type="domain" description="ABC transporter" evidence="5">
    <location>
        <begin position="2"/>
        <end position="86"/>
    </location>
</feature>
<protein>
    <submittedName>
        <fullName evidence="11">ATP-binding cassette domain-containing protein</fullName>
    </submittedName>
</protein>
<evidence type="ECO:0000313" key="24">
    <source>
        <dbReference type="Proteomes" id="UP000275843"/>
    </source>
</evidence>
<dbReference type="AlphaFoldDB" id="A0A3G8DZ35"/>
<evidence type="ECO:0000313" key="12">
    <source>
        <dbReference type="EMBL" id="AZF77323.1"/>
    </source>
</evidence>
<dbReference type="Proteomes" id="UP000282269">
    <property type="component" value="Chromosome"/>
</dbReference>
<dbReference type="EMBL" id="CP011055">
    <property type="protein sequence ID" value="AYN75642.1"/>
    <property type="molecule type" value="Genomic_DNA"/>
</dbReference>
<dbReference type="Proteomes" id="UP000594632">
    <property type="component" value="Chromosome"/>
</dbReference>
<dbReference type="EMBL" id="CP033241">
    <property type="protein sequence ID" value="AZF85141.1"/>
    <property type="molecule type" value="Genomic_DNA"/>
</dbReference>
<dbReference type="PANTHER" id="PTHR42711">
    <property type="entry name" value="ABC TRANSPORTER ATP-BINDING PROTEIN"/>
    <property type="match status" value="1"/>
</dbReference>
<keyword evidence="2" id="KW-0813">Transport</keyword>
<dbReference type="Proteomes" id="UP000267993">
    <property type="component" value="Chromosome"/>
</dbReference>
<dbReference type="GO" id="GO:0005524">
    <property type="term" value="F:ATP binding"/>
    <property type="evidence" value="ECO:0007669"/>
    <property type="project" value="UniProtKB-KW"/>
</dbReference>
<dbReference type="Proteomes" id="UP000275843">
    <property type="component" value="Chromosome"/>
</dbReference>
<dbReference type="InterPro" id="IPR003439">
    <property type="entry name" value="ABC_transporter-like_ATP-bd"/>
</dbReference>
<evidence type="ECO:0000313" key="15">
    <source>
        <dbReference type="EMBL" id="AZF85141.1"/>
    </source>
</evidence>
<dbReference type="Proteomes" id="UP000033106">
    <property type="component" value="Chromosome"/>
</dbReference>
<reference evidence="17 18" key="1">
    <citation type="journal article" date="2015" name="Genome Announc.">
        <title>Complete Genome Sequence of Sulfolobus solfataricus Strain 98/2 and Evolved Derivatives.</title>
        <authorList>
            <person name="McCarthy S."/>
            <person name="Gradnigo J."/>
            <person name="Johnson T."/>
            <person name="Payne S."/>
            <person name="Lipzen A."/>
            <person name="Martin J."/>
            <person name="Schackwitz W."/>
            <person name="Moriyama E."/>
            <person name="Blum P."/>
        </authorList>
    </citation>
    <scope>NUCLEOTIDE SEQUENCE [LARGE SCALE GENOMIC DNA]</scope>
    <source>
        <strain evidence="17">98/2 SULC</strain>
        <strain evidence="6">SARC-B</strain>
        <strain evidence="7">SARC-C</strain>
        <strain evidence="8 19">SULA</strain>
        <strain evidence="18">SULB</strain>
    </source>
</reference>
<dbReference type="EMBL" id="CP033240">
    <property type="protein sequence ID" value="AZF82535.1"/>
    <property type="molecule type" value="Genomic_DNA"/>
</dbReference>
<dbReference type="EMBL" id="CP011057">
    <property type="protein sequence ID" value="AYP18638.1"/>
    <property type="molecule type" value="Genomic_DNA"/>
</dbReference>
<dbReference type="Gene3D" id="3.40.50.300">
    <property type="entry name" value="P-loop containing nucleotide triphosphate hydrolases"/>
    <property type="match status" value="1"/>
</dbReference>
<evidence type="ECO:0000313" key="19">
    <source>
        <dbReference type="Proteomes" id="UP000033106"/>
    </source>
</evidence>
<evidence type="ECO:0000313" key="23">
    <source>
        <dbReference type="Proteomes" id="UP000273443"/>
    </source>
</evidence>
<sequence>MDLEVEWGTAFALLRPNGAGKTTLIRILSTQIPPSGGSAYIGGYNVTDDANKARKIIGYVPQEISVWTDITAYDNLLIYSKIYGIPSSERKEK</sequence>
<dbReference type="KEGG" id="ssof:SULC_03155"/>
<keyword evidence="3" id="KW-0547">Nucleotide-binding</keyword>
<evidence type="ECO:0000313" key="14">
    <source>
        <dbReference type="EMBL" id="AZF82535.1"/>
    </source>
</evidence>
<evidence type="ECO:0000259" key="5">
    <source>
        <dbReference type="Pfam" id="PF00005"/>
    </source>
</evidence>
<dbReference type="Proteomes" id="UP000033057">
    <property type="component" value="Chromosome"/>
</dbReference>
<dbReference type="InterPro" id="IPR027417">
    <property type="entry name" value="P-loop_NTPase"/>
</dbReference>
<dbReference type="EMBL" id="CP033236">
    <property type="protein sequence ID" value="AZF72095.1"/>
    <property type="molecule type" value="Genomic_DNA"/>
</dbReference>
<dbReference type="Pfam" id="PF00005">
    <property type="entry name" value="ABC_tran"/>
    <property type="match status" value="1"/>
</dbReference>
<evidence type="ECO:0000256" key="1">
    <source>
        <dbReference type="ARBA" id="ARBA00005417"/>
    </source>
</evidence>